<proteinExistence type="predicted"/>
<reference evidence="4" key="2">
    <citation type="submission" date="2014-07" db="EMBL/GenBank/DDBJ databases">
        <authorList>
            <person name="Hull J."/>
        </authorList>
    </citation>
    <scope>NUCLEOTIDE SEQUENCE</scope>
</reference>
<dbReference type="Gene3D" id="3.40.50.300">
    <property type="entry name" value="P-loop containing nucleotide triphosphate hydrolases"/>
    <property type="match status" value="1"/>
</dbReference>
<dbReference type="GO" id="GO:0003924">
    <property type="term" value="F:GTPase activity"/>
    <property type="evidence" value="ECO:0007669"/>
    <property type="project" value="InterPro"/>
</dbReference>
<evidence type="ECO:0000256" key="1">
    <source>
        <dbReference type="ARBA" id="ARBA00022741"/>
    </source>
</evidence>
<reference evidence="4" key="1">
    <citation type="journal article" date="2014" name="PLoS ONE">
        <title>Transcriptome-Based Identification of ABC Transporters in the Western Tarnished Plant Bug Lygus hesperus.</title>
        <authorList>
            <person name="Hull J.J."/>
            <person name="Chaney K."/>
            <person name="Geib S.M."/>
            <person name="Fabrick J.A."/>
            <person name="Brent C.S."/>
            <person name="Walsh D."/>
            <person name="Lavine L.C."/>
        </authorList>
    </citation>
    <scope>NUCLEOTIDE SEQUENCE</scope>
</reference>
<evidence type="ECO:0000313" key="5">
    <source>
        <dbReference type="EMBL" id="JAQ06727.1"/>
    </source>
</evidence>
<feature type="binding site" evidence="3">
    <location>
        <begin position="35"/>
        <end position="38"/>
    </location>
    <ligand>
        <name>GTP</name>
        <dbReference type="ChEBI" id="CHEBI:37565"/>
    </ligand>
</feature>
<accession>A0A0A9WZX4</accession>
<evidence type="ECO:0000313" key="4">
    <source>
        <dbReference type="EMBL" id="JAG14012.1"/>
    </source>
</evidence>
<keyword evidence="2 3" id="KW-0342">GTP-binding</keyword>
<name>A0A0A9WZX4_LYGHE</name>
<evidence type="ECO:0000256" key="3">
    <source>
        <dbReference type="PIRSR" id="PIRSR606689-1"/>
    </source>
</evidence>
<gene>
    <name evidence="4" type="primary">SAR1</name>
    <name evidence="4" type="ORF">CM83_19305</name>
    <name evidence="5" type="ORF">g.5072</name>
</gene>
<dbReference type="AlphaFoldDB" id="A0A0A9WZX4"/>
<dbReference type="InterPro" id="IPR027417">
    <property type="entry name" value="P-loop_NTPase"/>
</dbReference>
<protein>
    <submittedName>
        <fullName evidence="4">GTP-binding protein Sar1</fullName>
    </submittedName>
</protein>
<dbReference type="EMBL" id="GBHO01029592">
    <property type="protein sequence ID" value="JAG14012.1"/>
    <property type="molecule type" value="Transcribed_RNA"/>
</dbReference>
<dbReference type="EMBL" id="GDHC01011902">
    <property type="protein sequence ID" value="JAQ06727.1"/>
    <property type="molecule type" value="Transcribed_RNA"/>
</dbReference>
<evidence type="ECO:0000256" key="2">
    <source>
        <dbReference type="ARBA" id="ARBA00023134"/>
    </source>
</evidence>
<organism evidence="4">
    <name type="scientific">Lygus hesperus</name>
    <name type="common">Western plant bug</name>
    <dbReference type="NCBI Taxonomy" id="30085"/>
    <lineage>
        <taxon>Eukaryota</taxon>
        <taxon>Metazoa</taxon>
        <taxon>Ecdysozoa</taxon>
        <taxon>Arthropoda</taxon>
        <taxon>Hexapoda</taxon>
        <taxon>Insecta</taxon>
        <taxon>Pterygota</taxon>
        <taxon>Neoptera</taxon>
        <taxon>Paraneoptera</taxon>
        <taxon>Hemiptera</taxon>
        <taxon>Heteroptera</taxon>
        <taxon>Panheteroptera</taxon>
        <taxon>Cimicomorpha</taxon>
        <taxon>Miridae</taxon>
        <taxon>Mirini</taxon>
        <taxon>Lygus</taxon>
    </lineage>
</organism>
<dbReference type="Pfam" id="PF00025">
    <property type="entry name" value="Arf"/>
    <property type="match status" value="1"/>
</dbReference>
<dbReference type="GO" id="GO:0005525">
    <property type="term" value="F:GTP binding"/>
    <property type="evidence" value="ECO:0007669"/>
    <property type="project" value="UniProtKB-KW"/>
</dbReference>
<sequence>MIDARDEQRFEESRTVLCETLTQTLDQVPIILLINKLDLIRKSLESVCQSFIIPEHLRKQREIIYFGIVATNGDGVDRVLLWIRDAILTSRIVPSREGSSRDDVDDSFSSLPV</sequence>
<keyword evidence="1 3" id="KW-0547">Nucleotide-binding</keyword>
<reference evidence="5" key="3">
    <citation type="journal article" date="2016" name="Gigascience">
        <title>De novo construction of an expanded transcriptome assembly for the western tarnished plant bug, Lygus hesperus.</title>
        <authorList>
            <person name="Tassone E.E."/>
            <person name="Geib S.M."/>
            <person name="Hall B."/>
            <person name="Fabrick J.A."/>
            <person name="Brent C.S."/>
            <person name="Hull J.J."/>
        </authorList>
    </citation>
    <scope>NUCLEOTIDE SEQUENCE</scope>
</reference>
<dbReference type="SUPFAM" id="SSF52540">
    <property type="entry name" value="P-loop containing nucleoside triphosphate hydrolases"/>
    <property type="match status" value="1"/>
</dbReference>
<dbReference type="InterPro" id="IPR006689">
    <property type="entry name" value="Small_GTPase_ARF/SAR"/>
</dbReference>